<dbReference type="Proteomes" id="UP000252167">
    <property type="component" value="Unassembled WGS sequence"/>
</dbReference>
<accession>A0A365YDE2</accession>
<protein>
    <submittedName>
        <fullName evidence="2">Uncharacterized protein</fullName>
    </submittedName>
</protein>
<reference evidence="2 3" key="1">
    <citation type="submission" date="2018-01" db="EMBL/GenBank/DDBJ databases">
        <title>Glutamicibacter soli strain NHPC-3 Whole genome sequence and assembly.</title>
        <authorList>
            <person name="Choudhury P."/>
            <person name="Gupta D."/>
            <person name="Sengupta K."/>
            <person name="Jawed A."/>
            <person name="Sultana N."/>
            <person name="Saha P."/>
        </authorList>
    </citation>
    <scope>NUCLEOTIDE SEQUENCE [LARGE SCALE GENOMIC DNA]</scope>
    <source>
        <strain evidence="2 3">NHPC-3</strain>
    </source>
</reference>
<keyword evidence="3" id="KW-1185">Reference proteome</keyword>
<dbReference type="EMBL" id="POAF01000005">
    <property type="protein sequence ID" value="RBM00618.1"/>
    <property type="molecule type" value="Genomic_DNA"/>
</dbReference>
<evidence type="ECO:0000313" key="3">
    <source>
        <dbReference type="Proteomes" id="UP000252167"/>
    </source>
</evidence>
<dbReference type="AlphaFoldDB" id="A0A365YDE2"/>
<keyword evidence="1" id="KW-0812">Transmembrane</keyword>
<name>A0A365YDE2_9MICC</name>
<organism evidence="2 3">
    <name type="scientific">Glutamicibacter soli</name>
    <dbReference type="NCBI Taxonomy" id="453836"/>
    <lineage>
        <taxon>Bacteria</taxon>
        <taxon>Bacillati</taxon>
        <taxon>Actinomycetota</taxon>
        <taxon>Actinomycetes</taxon>
        <taxon>Micrococcales</taxon>
        <taxon>Micrococcaceae</taxon>
        <taxon>Glutamicibacter</taxon>
    </lineage>
</organism>
<comment type="caution">
    <text evidence="2">The sequence shown here is derived from an EMBL/GenBank/DDBJ whole genome shotgun (WGS) entry which is preliminary data.</text>
</comment>
<sequence length="212" mass="22548">MNRNAKRIVGNISVGAFLAGVVAILAVNHVDPDFLTNDAELTAEANAGTPIVQGPIVPLELPTAKATTPAQVENARQIALDMGRSEATWDKNCVAWNPAESGGARQQWANRVAASWLESAGAGCPDAMTWPYYYVESFDSTAPGQLRITMEQAVASDPQIFTDAPGDLEFIAEEVIDATHQKFTDLETVHVVVEGHSSTSSVGVAGRLESAR</sequence>
<gene>
    <name evidence="2" type="ORF">C1H84_11815</name>
</gene>
<proteinExistence type="predicted"/>
<evidence type="ECO:0000256" key="1">
    <source>
        <dbReference type="SAM" id="Phobius"/>
    </source>
</evidence>
<keyword evidence="1" id="KW-0472">Membrane</keyword>
<feature type="transmembrane region" description="Helical" evidence="1">
    <location>
        <begin position="12"/>
        <end position="30"/>
    </location>
</feature>
<keyword evidence="1" id="KW-1133">Transmembrane helix</keyword>
<evidence type="ECO:0000313" key="2">
    <source>
        <dbReference type="EMBL" id="RBM00618.1"/>
    </source>
</evidence>
<dbReference type="RefSeq" id="WP_113607485.1">
    <property type="nucleotide sequence ID" value="NZ_POAF01000005.1"/>
</dbReference>